<keyword evidence="4 8" id="KW-0812">Transmembrane</keyword>
<evidence type="ECO:0000259" key="9">
    <source>
        <dbReference type="Pfam" id="PF10277"/>
    </source>
</evidence>
<dbReference type="GO" id="GO:0000139">
    <property type="term" value="C:Golgi membrane"/>
    <property type="evidence" value="ECO:0007669"/>
    <property type="project" value="UniProtKB-SubCell"/>
</dbReference>
<evidence type="ECO:0000256" key="4">
    <source>
        <dbReference type="ARBA" id="ARBA00022692"/>
    </source>
</evidence>
<organism evidence="10 11">
    <name type="scientific">Bemisia tabaci</name>
    <name type="common">Sweetpotato whitefly</name>
    <name type="synonym">Aleurodes tabaci</name>
    <dbReference type="NCBI Taxonomy" id="7038"/>
    <lineage>
        <taxon>Eukaryota</taxon>
        <taxon>Metazoa</taxon>
        <taxon>Ecdysozoa</taxon>
        <taxon>Arthropoda</taxon>
        <taxon>Hexapoda</taxon>
        <taxon>Insecta</taxon>
        <taxon>Pterygota</taxon>
        <taxon>Neoptera</taxon>
        <taxon>Paraneoptera</taxon>
        <taxon>Hemiptera</taxon>
        <taxon>Sternorrhyncha</taxon>
        <taxon>Aleyrodoidea</taxon>
        <taxon>Aleyrodidae</taxon>
        <taxon>Aleyrodinae</taxon>
        <taxon>Bemisia</taxon>
    </lineage>
</organism>
<evidence type="ECO:0000256" key="1">
    <source>
        <dbReference type="ARBA" id="ARBA00004653"/>
    </source>
</evidence>
<dbReference type="EMBL" id="OU963863">
    <property type="protein sequence ID" value="CAH0384022.1"/>
    <property type="molecule type" value="Genomic_DNA"/>
</dbReference>
<feature type="transmembrane region" description="Helical" evidence="8">
    <location>
        <begin position="113"/>
        <end position="136"/>
    </location>
</feature>
<sequence length="256" mass="29714">MAKFSGYIPLSLDKKDNLLFLFRIEKLCIATILLPLASFLFCVLWSLMYFFEDVTFTHCQVPNYLPSISAAIGNYPTQRIVWSSAIALHIGPRFIVLWAYYHYYQEVLKKNKQYLALITCLLNAIENVALVGLSFITSAGNYPVHEKFFMTFMLTSELYMMMTCYLWRYARRMPPDNIETRSFKLKFILLCVNVIAFSLAGYCFVRHNIKCEAGMYTLFALFEYVVVLTNMGFHFTAILDFHGQVVIIDQFGITVR</sequence>
<dbReference type="GO" id="GO:0006506">
    <property type="term" value="P:GPI anchor biosynthetic process"/>
    <property type="evidence" value="ECO:0007669"/>
    <property type="project" value="UniProtKB-KW"/>
</dbReference>
<dbReference type="PANTHER" id="PTHR12892:SF11">
    <property type="entry name" value="POST-GPI ATTACHMENT TO PROTEINS FACTOR 2"/>
    <property type="match status" value="1"/>
</dbReference>
<feature type="transmembrane region" description="Helical" evidence="8">
    <location>
        <begin position="213"/>
        <end position="233"/>
    </location>
</feature>
<dbReference type="PANTHER" id="PTHR12892">
    <property type="entry name" value="FGF RECEPTOR ACTIVATING PROTEIN 1"/>
    <property type="match status" value="1"/>
</dbReference>
<dbReference type="Pfam" id="PF10277">
    <property type="entry name" value="Frag1"/>
    <property type="match status" value="1"/>
</dbReference>
<keyword evidence="7 8" id="KW-0472">Membrane</keyword>
<evidence type="ECO:0000256" key="2">
    <source>
        <dbReference type="ARBA" id="ARBA00007414"/>
    </source>
</evidence>
<keyword evidence="5 8" id="KW-1133">Transmembrane helix</keyword>
<proteinExistence type="inferred from homology"/>
<keyword evidence="11" id="KW-1185">Reference proteome</keyword>
<name>A0A9P0F163_BEMTA</name>
<dbReference type="InterPro" id="IPR039545">
    <property type="entry name" value="PGAP2"/>
</dbReference>
<evidence type="ECO:0000256" key="8">
    <source>
        <dbReference type="SAM" id="Phobius"/>
    </source>
</evidence>
<gene>
    <name evidence="10" type="ORF">BEMITA_LOCUS3402</name>
</gene>
<reference evidence="10" key="1">
    <citation type="submission" date="2021-12" db="EMBL/GenBank/DDBJ databases">
        <authorList>
            <person name="King R."/>
        </authorList>
    </citation>
    <scope>NUCLEOTIDE SEQUENCE</scope>
</reference>
<evidence type="ECO:0000256" key="5">
    <source>
        <dbReference type="ARBA" id="ARBA00022989"/>
    </source>
</evidence>
<keyword evidence="3" id="KW-0337">GPI-anchor biosynthesis</keyword>
<dbReference type="InterPro" id="IPR019402">
    <property type="entry name" value="CWH43_N"/>
</dbReference>
<dbReference type="AlphaFoldDB" id="A0A9P0F163"/>
<feature type="transmembrane region" description="Helical" evidence="8">
    <location>
        <begin position="187"/>
        <end position="207"/>
    </location>
</feature>
<dbReference type="GO" id="GO:0005789">
    <property type="term" value="C:endoplasmic reticulum membrane"/>
    <property type="evidence" value="ECO:0007669"/>
    <property type="project" value="TreeGrafter"/>
</dbReference>
<feature type="transmembrane region" description="Helical" evidence="8">
    <location>
        <begin position="80"/>
        <end position="101"/>
    </location>
</feature>
<feature type="transmembrane region" description="Helical" evidence="8">
    <location>
        <begin position="148"/>
        <end position="167"/>
    </location>
</feature>
<evidence type="ECO:0000313" key="11">
    <source>
        <dbReference type="Proteomes" id="UP001152759"/>
    </source>
</evidence>
<evidence type="ECO:0000313" key="10">
    <source>
        <dbReference type="EMBL" id="CAH0384022.1"/>
    </source>
</evidence>
<keyword evidence="6" id="KW-0333">Golgi apparatus</keyword>
<evidence type="ECO:0000256" key="6">
    <source>
        <dbReference type="ARBA" id="ARBA00023034"/>
    </source>
</evidence>
<feature type="domain" description="CWH43-like N-terminal" evidence="9">
    <location>
        <begin position="27"/>
        <end position="242"/>
    </location>
</feature>
<evidence type="ECO:0000256" key="3">
    <source>
        <dbReference type="ARBA" id="ARBA00022502"/>
    </source>
</evidence>
<dbReference type="KEGG" id="btab:109032820"/>
<comment type="subcellular location">
    <subcellularLocation>
        <location evidence="1">Golgi apparatus membrane</location>
        <topology evidence="1">Multi-pass membrane protein</topology>
    </subcellularLocation>
</comment>
<protein>
    <recommendedName>
        <fullName evidence="9">CWH43-like N-terminal domain-containing protein</fullName>
    </recommendedName>
</protein>
<dbReference type="Proteomes" id="UP001152759">
    <property type="component" value="Chromosome 2"/>
</dbReference>
<accession>A0A9P0F163</accession>
<evidence type="ECO:0000256" key="7">
    <source>
        <dbReference type="ARBA" id="ARBA00023136"/>
    </source>
</evidence>
<dbReference type="OrthoDB" id="68581at2759"/>
<comment type="similarity">
    <text evidence="2">Belongs to the PGAP2 family.</text>
</comment>
<feature type="transmembrane region" description="Helical" evidence="8">
    <location>
        <begin position="27"/>
        <end position="51"/>
    </location>
</feature>